<evidence type="ECO:0000313" key="3">
    <source>
        <dbReference type="WBParaSite" id="HCON_00118850-00002"/>
    </source>
</evidence>
<accession>A0A7I4YN41</accession>
<proteinExistence type="predicted"/>
<evidence type="ECO:0000256" key="1">
    <source>
        <dbReference type="SAM" id="Phobius"/>
    </source>
</evidence>
<dbReference type="WBParaSite" id="HCON_00118850-00002">
    <property type="protein sequence ID" value="HCON_00118850-00002"/>
    <property type="gene ID" value="HCON_00118850"/>
</dbReference>
<reference evidence="3" key="1">
    <citation type="submission" date="2020-12" db="UniProtKB">
        <authorList>
            <consortium name="WormBaseParasite"/>
        </authorList>
    </citation>
    <scope>IDENTIFICATION</scope>
    <source>
        <strain evidence="3">MHco3</strain>
    </source>
</reference>
<feature type="transmembrane region" description="Helical" evidence="1">
    <location>
        <begin position="105"/>
        <end position="124"/>
    </location>
</feature>
<dbReference type="AlphaFoldDB" id="A0A7I4YN41"/>
<keyword evidence="1" id="KW-0812">Transmembrane</keyword>
<keyword evidence="2" id="KW-1185">Reference proteome</keyword>
<keyword evidence="1" id="KW-0472">Membrane</keyword>
<evidence type="ECO:0000313" key="2">
    <source>
        <dbReference type="Proteomes" id="UP000025227"/>
    </source>
</evidence>
<dbReference type="Proteomes" id="UP000025227">
    <property type="component" value="Unplaced"/>
</dbReference>
<dbReference type="OrthoDB" id="10056860at2759"/>
<keyword evidence="1" id="KW-1133">Transmembrane helix</keyword>
<sequence length="167" mass="19312">NFRAVKLVRKQEAMLRCRCLSFPIRRAWLSSISSSSEHSATTSTPEKSKEPEVDPVTAYTMFGGIRKPKRDVFHYTDRKSGVGYSDFSTTVYDHRPYIWPPLRKYLRYEMIFCSIAIVLIFLDYEWIMEQFNSMAKGAKPQASQLNEEELDVSTESKSPVLTLHDSL</sequence>
<protein>
    <submittedName>
        <fullName evidence="3">Mitochondrial aspartate/glutamate carrier protein</fullName>
    </submittedName>
</protein>
<organism evidence="2 3">
    <name type="scientific">Haemonchus contortus</name>
    <name type="common">Barber pole worm</name>
    <dbReference type="NCBI Taxonomy" id="6289"/>
    <lineage>
        <taxon>Eukaryota</taxon>
        <taxon>Metazoa</taxon>
        <taxon>Ecdysozoa</taxon>
        <taxon>Nematoda</taxon>
        <taxon>Chromadorea</taxon>
        <taxon>Rhabditida</taxon>
        <taxon>Rhabditina</taxon>
        <taxon>Rhabditomorpha</taxon>
        <taxon>Strongyloidea</taxon>
        <taxon>Trichostrongylidae</taxon>
        <taxon>Haemonchus</taxon>
    </lineage>
</organism>
<name>A0A7I4YN41_HAECO</name>